<comment type="caution">
    <text evidence="1">The sequence shown here is derived from an EMBL/GenBank/DDBJ whole genome shotgun (WGS) entry which is preliminary data.</text>
</comment>
<sequence>MLSLVCLSSAIDVFQPDDDLDSASVHSAVYTNTPSVCSVNEFTCGDGACVTRESRCDGIQHCADNSDEQDCWNDSKGDFHCRDGTCVTFDKKCDGLVDCPDGSDETHALCRNIRCPSNLFRCTYGACADGTAACNGIKECADNSDELLPKCRNEVEEVRGRFTCKNGETIDSTDHCDGVANCSDGSDETIESCAGKRCPSYLFQCAYGACVDNGANCNGKTDCIDGSDEADDLCNRTTIATTYRPAGACVLPEYPKHGKYIVKGIPNAKPHQSYQSAILTVTCDPGYGVVGINTTYCFSGNDWLGSVPTCSRFCKVTPHPSVNYKCKVTGEYGLHGTRLCHEYEPSGTEVIPECNRPNYHHSGFLAHMHCIDGNWDSTAICQPGTTSVGSNITIIVNDKIYVYVSGTDYSISIGNAVEVHTHQNVTQLFPVFQPSPVTSIPSEKPISAPTVSPKPSTEAPVASTPSPIIAKPSTPVLPTRVPTTNYDTIWFPNEEASISHVVNAPVAAVTPVDTGDYYFDQLDESWWRIGS</sequence>
<dbReference type="EMBL" id="CM046126">
    <property type="protein sequence ID" value="KAI8426932.1"/>
    <property type="molecule type" value="Genomic_DNA"/>
</dbReference>
<organism evidence="1 2">
    <name type="scientific">Choristoneura fumiferana</name>
    <name type="common">Spruce budworm moth</name>
    <name type="synonym">Archips fumiferana</name>
    <dbReference type="NCBI Taxonomy" id="7141"/>
    <lineage>
        <taxon>Eukaryota</taxon>
        <taxon>Metazoa</taxon>
        <taxon>Ecdysozoa</taxon>
        <taxon>Arthropoda</taxon>
        <taxon>Hexapoda</taxon>
        <taxon>Insecta</taxon>
        <taxon>Pterygota</taxon>
        <taxon>Neoptera</taxon>
        <taxon>Endopterygota</taxon>
        <taxon>Lepidoptera</taxon>
        <taxon>Glossata</taxon>
        <taxon>Ditrysia</taxon>
        <taxon>Tortricoidea</taxon>
        <taxon>Tortricidae</taxon>
        <taxon>Tortricinae</taxon>
        <taxon>Choristoneura</taxon>
    </lineage>
</organism>
<protein>
    <submittedName>
        <fullName evidence="1">Uncharacterized protein</fullName>
    </submittedName>
</protein>
<evidence type="ECO:0000313" key="2">
    <source>
        <dbReference type="Proteomes" id="UP001064048"/>
    </source>
</evidence>
<dbReference type="Proteomes" id="UP001064048">
    <property type="component" value="Chromosome 26"/>
</dbReference>
<reference evidence="1 2" key="1">
    <citation type="journal article" date="2022" name="Genome Biol. Evol.">
        <title>The Spruce Budworm Genome: Reconstructing the Evolutionary History of Antifreeze Proteins.</title>
        <authorList>
            <person name="Beliveau C."/>
            <person name="Gagne P."/>
            <person name="Picq S."/>
            <person name="Vernygora O."/>
            <person name="Keeling C.I."/>
            <person name="Pinkney K."/>
            <person name="Doucet D."/>
            <person name="Wen F."/>
            <person name="Johnston J.S."/>
            <person name="Maaroufi H."/>
            <person name="Boyle B."/>
            <person name="Laroche J."/>
            <person name="Dewar K."/>
            <person name="Juretic N."/>
            <person name="Blackburn G."/>
            <person name="Nisole A."/>
            <person name="Brunet B."/>
            <person name="Brandao M."/>
            <person name="Lumley L."/>
            <person name="Duan J."/>
            <person name="Quan G."/>
            <person name="Lucarotti C.J."/>
            <person name="Roe A.D."/>
            <person name="Sperling F.A.H."/>
            <person name="Levesque R.C."/>
            <person name="Cusson M."/>
        </authorList>
    </citation>
    <scope>NUCLEOTIDE SEQUENCE [LARGE SCALE GENOMIC DNA]</scope>
    <source>
        <strain evidence="1">Glfc:IPQL:Cfum</strain>
    </source>
</reference>
<gene>
    <name evidence="1" type="ORF">MSG28_014602</name>
</gene>
<name>A0ACC0JSI1_CHOFU</name>
<proteinExistence type="predicted"/>
<keyword evidence="2" id="KW-1185">Reference proteome</keyword>
<evidence type="ECO:0000313" key="1">
    <source>
        <dbReference type="EMBL" id="KAI8426932.1"/>
    </source>
</evidence>
<accession>A0ACC0JSI1</accession>